<dbReference type="EMBL" id="QSIF01000004">
    <property type="protein sequence ID" value="RHC75492.1"/>
    <property type="molecule type" value="Genomic_DNA"/>
</dbReference>
<feature type="active site" description="Nucleophile" evidence="3">
    <location>
        <position position="113"/>
    </location>
</feature>
<evidence type="ECO:0000256" key="3">
    <source>
        <dbReference type="PIRSR" id="PIRSR610905-1"/>
    </source>
</evidence>
<evidence type="ECO:0000256" key="5">
    <source>
        <dbReference type="SAM" id="SignalP"/>
    </source>
</evidence>
<dbReference type="SUPFAM" id="SSF48208">
    <property type="entry name" value="Six-hairpin glycosidases"/>
    <property type="match status" value="1"/>
</dbReference>
<organism evidence="6 7">
    <name type="scientific">Bacteroides uniformis</name>
    <dbReference type="NCBI Taxonomy" id="820"/>
    <lineage>
        <taxon>Bacteria</taxon>
        <taxon>Pseudomonadati</taxon>
        <taxon>Bacteroidota</taxon>
        <taxon>Bacteroidia</taxon>
        <taxon>Bacteroidales</taxon>
        <taxon>Bacteroidaceae</taxon>
        <taxon>Bacteroides</taxon>
    </lineage>
</organism>
<feature type="binding site" evidence="4">
    <location>
        <position position="113"/>
    </location>
    <ligand>
        <name>substrate</name>
    </ligand>
</feature>
<dbReference type="Pfam" id="PF07470">
    <property type="entry name" value="Glyco_hydro_88"/>
    <property type="match status" value="1"/>
</dbReference>
<feature type="signal peptide" evidence="5">
    <location>
        <begin position="1"/>
        <end position="20"/>
    </location>
</feature>
<gene>
    <name evidence="6" type="ORF">DW831_03990</name>
</gene>
<name>A0A414BKE9_BACUN</name>
<dbReference type="Gene3D" id="1.50.10.10">
    <property type="match status" value="1"/>
</dbReference>
<dbReference type="GO" id="GO:0052757">
    <property type="term" value="F:chondroitin hydrolase activity"/>
    <property type="evidence" value="ECO:0007669"/>
    <property type="project" value="TreeGrafter"/>
</dbReference>
<dbReference type="PANTHER" id="PTHR36845:SF1">
    <property type="entry name" value="HYDROLASE, PUTATIVE (AFU_ORTHOLOGUE AFUA_7G05090)-RELATED"/>
    <property type="match status" value="1"/>
</dbReference>
<reference evidence="6 7" key="1">
    <citation type="submission" date="2018-08" db="EMBL/GenBank/DDBJ databases">
        <title>A genome reference for cultivated species of the human gut microbiota.</title>
        <authorList>
            <person name="Zou Y."/>
            <person name="Xue W."/>
            <person name="Luo G."/>
        </authorList>
    </citation>
    <scope>NUCLEOTIDE SEQUENCE [LARGE SCALE GENOMIC DNA]</scope>
    <source>
        <strain evidence="6 7">AM34-25</strain>
    </source>
</reference>
<dbReference type="InterPro" id="IPR010905">
    <property type="entry name" value="Glyco_hydro_88"/>
</dbReference>
<sequence>MKRYVLGSLFVLFCSCSSHSKFEVEPLLDYCEGQIEKSLNSLDDTTQMPRNILSDKDERKWNCTSIYDWTSGFWPGILWYAYEYSHDAEIKKQAERYSSALYPVLDHKPGNHDLGFMMYCSLGNAYRLTGEQKYKEMLLRAADSLATLFDERVGTIHSWPGMRQQKGWPHNTIIDNMLNLELLFWAAKNGGDKRLYDIAFSHAEVTANNQFRDDYSTCHVVVYDTLSGKRISQLTHQGYADESLWARGQAWAIYGFTMCYRETGNVAFLDVAQKATDTYLQRLPADYIPYWDFDAPGIPEEPRDASAAAVVASGLLELSSYIKDKKKAGHYFDAAIKMLEALSSPAYLSGEVNNAFLLHSTGHKPHGSEIDASIIYTDYYYIEALIRLNRINNNCKVVG</sequence>
<feature type="active site" description="Proton donor" evidence="3">
    <location>
        <position position="175"/>
    </location>
</feature>
<evidence type="ECO:0000313" key="7">
    <source>
        <dbReference type="Proteomes" id="UP000284514"/>
    </source>
</evidence>
<evidence type="ECO:0000256" key="4">
    <source>
        <dbReference type="PIRSR" id="PIRSR610905-2"/>
    </source>
</evidence>
<comment type="caution">
    <text evidence="6">The sequence shown here is derived from an EMBL/GenBank/DDBJ whole genome shotgun (WGS) entry which is preliminary data.</text>
</comment>
<accession>A0A414BKE9</accession>
<dbReference type="PROSITE" id="PS51257">
    <property type="entry name" value="PROKAR_LIPOPROTEIN"/>
    <property type="match status" value="1"/>
</dbReference>
<protein>
    <submittedName>
        <fullName evidence="6">Glucuronyl hydrolase</fullName>
    </submittedName>
</protein>
<feature type="binding site" evidence="4">
    <location>
        <position position="251"/>
    </location>
    <ligand>
        <name>substrate</name>
    </ligand>
</feature>
<keyword evidence="5" id="KW-0732">Signal</keyword>
<feature type="binding site" evidence="4">
    <location>
        <position position="247"/>
    </location>
    <ligand>
        <name>substrate</name>
    </ligand>
</feature>
<feature type="binding site" evidence="4">
    <location>
        <position position="175"/>
    </location>
    <ligand>
        <name>substrate</name>
    </ligand>
</feature>
<evidence type="ECO:0000313" key="6">
    <source>
        <dbReference type="EMBL" id="RHC75492.1"/>
    </source>
</evidence>
<keyword evidence="1 6" id="KW-0378">Hydrolase</keyword>
<evidence type="ECO:0000256" key="2">
    <source>
        <dbReference type="ARBA" id="ARBA00038358"/>
    </source>
</evidence>
<dbReference type="InterPro" id="IPR012341">
    <property type="entry name" value="6hp_glycosidase-like_sf"/>
</dbReference>
<dbReference type="GO" id="GO:0000272">
    <property type="term" value="P:polysaccharide catabolic process"/>
    <property type="evidence" value="ECO:0007669"/>
    <property type="project" value="TreeGrafter"/>
</dbReference>
<comment type="similarity">
    <text evidence="2">Belongs to the glycosyl hydrolase 88 family.</text>
</comment>
<dbReference type="Proteomes" id="UP000284514">
    <property type="component" value="Unassembled WGS sequence"/>
</dbReference>
<dbReference type="InterPro" id="IPR008928">
    <property type="entry name" value="6-hairpin_glycosidase_sf"/>
</dbReference>
<feature type="binding site" evidence="4">
    <location>
        <position position="235"/>
    </location>
    <ligand>
        <name>substrate</name>
    </ligand>
</feature>
<feature type="chain" id="PRO_5019011299" evidence="5">
    <location>
        <begin position="21"/>
        <end position="399"/>
    </location>
</feature>
<dbReference type="PANTHER" id="PTHR36845">
    <property type="entry name" value="HYDROLASE, PUTATIVE (AFU_ORTHOLOGUE AFUA_7G05090)-RELATED"/>
    <property type="match status" value="1"/>
</dbReference>
<dbReference type="InterPro" id="IPR052369">
    <property type="entry name" value="UG_Glycosaminoglycan_Hydrolase"/>
</dbReference>
<proteinExistence type="inferred from homology"/>
<dbReference type="AlphaFoldDB" id="A0A414BKE9"/>
<evidence type="ECO:0000256" key="1">
    <source>
        <dbReference type="ARBA" id="ARBA00022801"/>
    </source>
</evidence>